<dbReference type="GO" id="GO:0008146">
    <property type="term" value="F:sulfotransferase activity"/>
    <property type="evidence" value="ECO:0007669"/>
    <property type="project" value="InterPro"/>
</dbReference>
<protein>
    <recommendedName>
        <fullName evidence="3">Sulfotransferase domain-containing protein</fullName>
    </recommendedName>
</protein>
<feature type="domain" description="Sulfotransferase" evidence="3">
    <location>
        <begin position="9"/>
        <end position="201"/>
    </location>
</feature>
<organism evidence="4 5">
    <name type="scientific">Rhizobium oryziradicis</name>
    <dbReference type="NCBI Taxonomy" id="1867956"/>
    <lineage>
        <taxon>Bacteria</taxon>
        <taxon>Pseudomonadati</taxon>
        <taxon>Pseudomonadota</taxon>
        <taxon>Alphaproteobacteria</taxon>
        <taxon>Hyphomicrobiales</taxon>
        <taxon>Rhizobiaceae</taxon>
        <taxon>Rhizobium/Agrobacterium group</taxon>
        <taxon>Rhizobium</taxon>
    </lineage>
</organism>
<evidence type="ECO:0000313" key="4">
    <source>
        <dbReference type="EMBL" id="OLP44808.1"/>
    </source>
</evidence>
<dbReference type="STRING" id="1867956.BJF95_07055"/>
<comment type="caution">
    <text evidence="4">The sequence shown here is derived from an EMBL/GenBank/DDBJ whole genome shotgun (WGS) entry which is preliminary data.</text>
</comment>
<dbReference type="PANTHER" id="PTHR10605:SF56">
    <property type="entry name" value="BIFUNCTIONAL HEPARAN SULFATE N-DEACETYLASE_N-SULFOTRANSFERASE"/>
    <property type="match status" value="1"/>
</dbReference>
<proteinExistence type="predicted"/>
<name>A0A1Q8ZS49_9HYPH</name>
<dbReference type="Pfam" id="PF00685">
    <property type="entry name" value="Sulfotransfer_1"/>
    <property type="match status" value="1"/>
</dbReference>
<accession>A0A1Q8ZS49</accession>
<keyword evidence="1" id="KW-0808">Transferase</keyword>
<dbReference type="PANTHER" id="PTHR10605">
    <property type="entry name" value="HEPARAN SULFATE SULFOTRANSFERASE"/>
    <property type="match status" value="1"/>
</dbReference>
<dbReference type="EMBL" id="MKIM01000027">
    <property type="protein sequence ID" value="OLP44808.1"/>
    <property type="molecule type" value="Genomic_DNA"/>
</dbReference>
<gene>
    <name evidence="4" type="ORF">BJF95_07055</name>
</gene>
<dbReference type="InterPro" id="IPR037359">
    <property type="entry name" value="NST/OST"/>
</dbReference>
<dbReference type="InterPro" id="IPR000863">
    <property type="entry name" value="Sulfotransferase_dom"/>
</dbReference>
<keyword evidence="5" id="KW-1185">Reference proteome</keyword>
<dbReference type="AlphaFoldDB" id="A0A1Q8ZS49"/>
<evidence type="ECO:0000259" key="3">
    <source>
        <dbReference type="Pfam" id="PF00685"/>
    </source>
</evidence>
<dbReference type="Proteomes" id="UP000186894">
    <property type="component" value="Unassembled WGS sequence"/>
</dbReference>
<evidence type="ECO:0000256" key="1">
    <source>
        <dbReference type="ARBA" id="ARBA00022679"/>
    </source>
</evidence>
<dbReference type="Gene3D" id="3.40.50.300">
    <property type="entry name" value="P-loop containing nucleotide triphosphate hydrolases"/>
    <property type="match status" value="1"/>
</dbReference>
<evidence type="ECO:0000256" key="2">
    <source>
        <dbReference type="ARBA" id="ARBA00023180"/>
    </source>
</evidence>
<evidence type="ECO:0000313" key="5">
    <source>
        <dbReference type="Proteomes" id="UP000186894"/>
    </source>
</evidence>
<dbReference type="InterPro" id="IPR027417">
    <property type="entry name" value="P-loop_NTPase"/>
</dbReference>
<reference evidence="4 5" key="1">
    <citation type="submission" date="2016-09" db="EMBL/GenBank/DDBJ databases">
        <title>Rhizobium oryziradicis sp. nov., isolated from the root of rice.</title>
        <authorList>
            <person name="Zhao J."/>
            <person name="Zhang X."/>
        </authorList>
    </citation>
    <scope>NUCLEOTIDE SEQUENCE [LARGE SCALE GENOMIC DNA]</scope>
    <source>
        <strain evidence="4 5">N19</strain>
    </source>
</reference>
<dbReference type="SUPFAM" id="SSF52540">
    <property type="entry name" value="P-loop containing nucleoside triphosphate hydrolases"/>
    <property type="match status" value="1"/>
</dbReference>
<keyword evidence="2" id="KW-0325">Glycoprotein</keyword>
<sequence>MDSRNQRKIDIFCCGVQKGGTTSLHAYFCNHPQLDTPKFKELHFFDNEDLDWNAPNYGLLDDYFNNREGDKRRYDITPIYLFWPQALERLQAYNPDAKLIFLFRDPFERAWSQWCMEYARKSEDLPFSAAIREGRDRLSGKHPQSPEFRVYTYLERGFYGQQVERALRLFPREQLLFLKSETFRTDHLVTLRHISDFLGIARFAEKDAKSENAQPPITYPCAPTEDDRLLFQKALRQDLTKFSRLTGLDIFDWPTF</sequence>